<name>A0ABS4D296_9BACI</name>
<evidence type="ECO:0000313" key="4">
    <source>
        <dbReference type="Proteomes" id="UP000674416"/>
    </source>
</evidence>
<proteinExistence type="predicted"/>
<keyword evidence="1" id="KW-0812">Transmembrane</keyword>
<keyword evidence="4" id="KW-1185">Reference proteome</keyword>
<evidence type="ECO:0000313" key="3">
    <source>
        <dbReference type="EMBL" id="MBP1083747.1"/>
    </source>
</evidence>
<feature type="domain" description="Glycosyltransferase 2-like" evidence="2">
    <location>
        <begin position="30"/>
        <end position="192"/>
    </location>
</feature>
<feature type="transmembrane region" description="Helical" evidence="1">
    <location>
        <begin position="253"/>
        <end position="274"/>
    </location>
</feature>
<dbReference type="InterPro" id="IPR001173">
    <property type="entry name" value="Glyco_trans_2-like"/>
</dbReference>
<dbReference type="Gene3D" id="3.90.550.10">
    <property type="entry name" value="Spore Coat Polysaccharide Biosynthesis Protein SpsA, Chain A"/>
    <property type="match status" value="1"/>
</dbReference>
<dbReference type="Pfam" id="PF00535">
    <property type="entry name" value="Glycos_transf_2"/>
    <property type="match status" value="1"/>
</dbReference>
<keyword evidence="1" id="KW-0472">Membrane</keyword>
<dbReference type="InterPro" id="IPR050256">
    <property type="entry name" value="Glycosyltransferase_2"/>
</dbReference>
<dbReference type="InterPro" id="IPR029044">
    <property type="entry name" value="Nucleotide-diphossugar_trans"/>
</dbReference>
<keyword evidence="1" id="KW-1133">Transmembrane helix</keyword>
<comment type="caution">
    <text evidence="3">The sequence shown here is derived from an EMBL/GenBank/DDBJ whole genome shotgun (WGS) entry which is preliminary data.</text>
</comment>
<reference evidence="3 4" key="1">
    <citation type="submission" date="2021-01" db="EMBL/GenBank/DDBJ databases">
        <title>Genomic Encyclopedia of Type Strains, Phase IV (KMG-IV): sequencing the most valuable type-strain genomes for metagenomic binning, comparative biology and taxonomic classification.</title>
        <authorList>
            <person name="Goeker M."/>
        </authorList>
    </citation>
    <scope>NUCLEOTIDE SEQUENCE [LARGE SCALE GENOMIC DNA]</scope>
    <source>
        <strain evidence="3 4">DSM 103394</strain>
    </source>
</reference>
<evidence type="ECO:0000259" key="2">
    <source>
        <dbReference type="Pfam" id="PF00535"/>
    </source>
</evidence>
<dbReference type="EMBL" id="JAFDST010000007">
    <property type="protein sequence ID" value="MBP1083747.1"/>
    <property type="molecule type" value="Genomic_DNA"/>
</dbReference>
<accession>A0ABS4D296</accession>
<evidence type="ECO:0000256" key="1">
    <source>
        <dbReference type="SAM" id="Phobius"/>
    </source>
</evidence>
<sequence length="342" mass="39394">MKKRSKNGSKIFQSVSESKEGGFMKNGIISIVIPSYNEAENVRLIYDALIEEFDAFQYNCEILYVNDGSSDNTLYEMKELSRIDRRVKYISFSRNFGKEPAILAGLQHASGEAVIVMDADLQHPTYLLKDFIYGYEEGFDQVVAQRNRKGDSPFRSYLSSMYYRFINKAVEVDLRDGVGDFRLLSRKAVEALLKLNEGNRFSKGLFCWIGFEQKTIYYENVERKNGTTKWSIRNLFNYGIDGVVSFNNRPLRVCFYAGIFILLLSIFYIMFAFVKILQDGISVPGYFTIISAVLFLGGIQLLSLGVIGEYIGRIYYETKKRPHYLINEANTVYEEKNEKNKL</sequence>
<organism evidence="3 4">
    <name type="scientific">Bacillus capparidis</name>
    <dbReference type="NCBI Taxonomy" id="1840411"/>
    <lineage>
        <taxon>Bacteria</taxon>
        <taxon>Bacillati</taxon>
        <taxon>Bacillota</taxon>
        <taxon>Bacilli</taxon>
        <taxon>Bacillales</taxon>
        <taxon>Bacillaceae</taxon>
        <taxon>Bacillus</taxon>
    </lineage>
</organism>
<protein>
    <submittedName>
        <fullName evidence="3">Glycosyltransferase involved in cell wall biosynthesis</fullName>
    </submittedName>
</protein>
<dbReference type="PANTHER" id="PTHR48090:SF8">
    <property type="entry name" value="GLYCOSYLTRANSFERASE CSBB-RELATED"/>
    <property type="match status" value="1"/>
</dbReference>
<gene>
    <name evidence="3" type="ORF">JOC74_004294</name>
</gene>
<dbReference type="SUPFAM" id="SSF53448">
    <property type="entry name" value="Nucleotide-diphospho-sugar transferases"/>
    <property type="match status" value="1"/>
</dbReference>
<feature type="transmembrane region" description="Helical" evidence="1">
    <location>
        <begin position="286"/>
        <end position="311"/>
    </location>
</feature>
<dbReference type="CDD" id="cd04187">
    <property type="entry name" value="DPM1_like_bac"/>
    <property type="match status" value="1"/>
</dbReference>
<dbReference type="PANTHER" id="PTHR48090">
    <property type="entry name" value="UNDECAPRENYL-PHOSPHATE 4-DEOXY-4-FORMAMIDO-L-ARABINOSE TRANSFERASE-RELATED"/>
    <property type="match status" value="1"/>
</dbReference>
<dbReference type="Proteomes" id="UP000674416">
    <property type="component" value="Unassembled WGS sequence"/>
</dbReference>